<accession>A0A3G8YIC5</accession>
<feature type="transmembrane region" description="Helical" evidence="2">
    <location>
        <begin position="293"/>
        <end position="313"/>
    </location>
</feature>
<feature type="transmembrane region" description="Helical" evidence="2">
    <location>
        <begin position="353"/>
        <end position="376"/>
    </location>
</feature>
<keyword evidence="2" id="KW-0472">Membrane</keyword>
<organism evidence="3 4">
    <name type="scientific">Deinococcus psychrotolerans</name>
    <dbReference type="NCBI Taxonomy" id="2489213"/>
    <lineage>
        <taxon>Bacteria</taxon>
        <taxon>Thermotogati</taxon>
        <taxon>Deinococcota</taxon>
        <taxon>Deinococci</taxon>
        <taxon>Deinococcales</taxon>
        <taxon>Deinococcaceae</taxon>
        <taxon>Deinococcus</taxon>
    </lineage>
</organism>
<feature type="region of interest" description="Disordered" evidence="1">
    <location>
        <begin position="1"/>
        <end position="24"/>
    </location>
</feature>
<dbReference type="OrthoDB" id="9797740at2"/>
<keyword evidence="2" id="KW-0812">Transmembrane</keyword>
<dbReference type="EMBL" id="CP034186">
    <property type="protein sequence ID" value="AZI45028.1"/>
    <property type="molecule type" value="Genomic_DNA"/>
</dbReference>
<dbReference type="PANTHER" id="PTHR23523">
    <property type="match status" value="1"/>
</dbReference>
<feature type="transmembrane region" description="Helical" evidence="2">
    <location>
        <begin position="156"/>
        <end position="177"/>
    </location>
</feature>
<dbReference type="Gene3D" id="1.20.1250.20">
    <property type="entry name" value="MFS general substrate transporter like domains"/>
    <property type="match status" value="2"/>
</dbReference>
<dbReference type="GO" id="GO:0022857">
    <property type="term" value="F:transmembrane transporter activity"/>
    <property type="evidence" value="ECO:0007669"/>
    <property type="project" value="InterPro"/>
</dbReference>
<dbReference type="RefSeq" id="WP_124875238.1">
    <property type="nucleotide sequence ID" value="NZ_CP034186.1"/>
</dbReference>
<evidence type="ECO:0000313" key="4">
    <source>
        <dbReference type="Proteomes" id="UP000276417"/>
    </source>
</evidence>
<feature type="transmembrane region" description="Helical" evidence="2">
    <location>
        <begin position="99"/>
        <end position="116"/>
    </location>
</feature>
<keyword evidence="4" id="KW-1185">Reference proteome</keyword>
<feature type="transmembrane region" description="Helical" evidence="2">
    <location>
        <begin position="28"/>
        <end position="44"/>
    </location>
</feature>
<dbReference type="Pfam" id="PF07690">
    <property type="entry name" value="MFS_1"/>
    <property type="match status" value="1"/>
</dbReference>
<feature type="transmembrane region" description="Helical" evidence="2">
    <location>
        <begin position="319"/>
        <end position="341"/>
    </location>
</feature>
<feature type="transmembrane region" description="Helical" evidence="2">
    <location>
        <begin position="64"/>
        <end position="87"/>
    </location>
</feature>
<keyword evidence="2" id="KW-1133">Transmembrane helix</keyword>
<geneLocation type="plasmid" evidence="3 4">
    <name>unnamed2</name>
</geneLocation>
<dbReference type="KEGG" id="dph:EHF33_19245"/>
<feature type="transmembrane region" description="Helical" evidence="2">
    <location>
        <begin position="122"/>
        <end position="144"/>
    </location>
</feature>
<name>A0A3G8YIC5_9DEIO</name>
<dbReference type="InterPro" id="IPR011701">
    <property type="entry name" value="MFS"/>
</dbReference>
<proteinExistence type="predicted"/>
<evidence type="ECO:0000313" key="3">
    <source>
        <dbReference type="EMBL" id="AZI45028.1"/>
    </source>
</evidence>
<dbReference type="AlphaFoldDB" id="A0A3G8YIC5"/>
<evidence type="ECO:0000256" key="2">
    <source>
        <dbReference type="SAM" id="Phobius"/>
    </source>
</evidence>
<feature type="transmembrane region" description="Helical" evidence="2">
    <location>
        <begin position="262"/>
        <end position="286"/>
    </location>
</feature>
<evidence type="ECO:0000256" key="1">
    <source>
        <dbReference type="SAM" id="MobiDB-lite"/>
    </source>
</evidence>
<feature type="transmembrane region" description="Helical" evidence="2">
    <location>
        <begin position="189"/>
        <end position="208"/>
    </location>
</feature>
<feature type="transmembrane region" description="Helical" evidence="2">
    <location>
        <begin position="382"/>
        <end position="403"/>
    </location>
</feature>
<dbReference type="Proteomes" id="UP000276417">
    <property type="component" value="Plasmid unnamed2"/>
</dbReference>
<gene>
    <name evidence="3" type="ORF">EHF33_19245</name>
</gene>
<dbReference type="SUPFAM" id="SSF103473">
    <property type="entry name" value="MFS general substrate transporter"/>
    <property type="match status" value="1"/>
</dbReference>
<sequence length="412" mass="43039">MSRFHQADPEPPEAARTTPQIPQRRKPAAAPLLIVGLILVALNLRPPIAGFGPLLSQIQAELNVSAATLSLLTTLPLLCWGILAPLAPLLSRRYSNETIILLATALIGLGSVLRIGATLPVILMGTVLVGAGIALNNVLLPSLIRRDYPTRVGPMTGLYTLAVVGGAALASGVAVPLMTALGGAWRSSVGVWILLAAAGVLAWLPAVFGRQTHARTAVKGGPSVWKNPYALPVTLYMGFQSLVFFTWLTWLPKVLQDEGFTAAQAGLMLAFANVVQLPFTLAVPVLAARPRLLVPLAVVTALISAAGVMGLLLAPLTPLPWLLLLGIGAGSTFPLALMFIAVRADNLAQVPQLSATAQGFGYALAATGPFLFGALHDRAGNWHAPLLFLLAMTGLVLITGVAAGRTRSRPTI</sequence>
<dbReference type="InterPro" id="IPR036259">
    <property type="entry name" value="MFS_trans_sf"/>
</dbReference>
<reference evidence="3 4" key="1">
    <citation type="submission" date="2018-11" db="EMBL/GenBank/DDBJ databases">
        <title>Deinococcus shelandsis sp. nov., isolated from South Shetland Islands soil of Antarctica.</title>
        <authorList>
            <person name="Tian J."/>
        </authorList>
    </citation>
    <scope>NUCLEOTIDE SEQUENCE [LARGE SCALE GENOMIC DNA]</scope>
    <source>
        <strain evidence="3 4">S14-83T</strain>
        <plasmid evidence="3 4">unnamed2</plasmid>
    </source>
</reference>
<dbReference type="InterPro" id="IPR052524">
    <property type="entry name" value="MFS_Cyanate_Porter"/>
</dbReference>
<protein>
    <submittedName>
        <fullName evidence="3">MFS transporter</fullName>
    </submittedName>
</protein>
<dbReference type="PANTHER" id="PTHR23523:SF2">
    <property type="entry name" value="2-NITROIMIDAZOLE TRANSPORTER"/>
    <property type="match status" value="1"/>
</dbReference>
<keyword evidence="3" id="KW-0614">Plasmid</keyword>
<feature type="transmembrane region" description="Helical" evidence="2">
    <location>
        <begin position="229"/>
        <end position="250"/>
    </location>
</feature>
<dbReference type="CDD" id="cd17339">
    <property type="entry name" value="MFS_NIMT_CynX_like"/>
    <property type="match status" value="1"/>
</dbReference>